<dbReference type="Proteomes" id="UP000317369">
    <property type="component" value="Chromosome"/>
</dbReference>
<accession>A0A517YWP1</accession>
<feature type="transmembrane region" description="Helical" evidence="1">
    <location>
        <begin position="37"/>
        <end position="58"/>
    </location>
</feature>
<keyword evidence="1" id="KW-0472">Membrane</keyword>
<dbReference type="AlphaFoldDB" id="A0A517YWP1"/>
<keyword evidence="3" id="KW-1185">Reference proteome</keyword>
<proteinExistence type="predicted"/>
<dbReference type="EMBL" id="CP036425">
    <property type="protein sequence ID" value="QDU34617.1"/>
    <property type="molecule type" value="Genomic_DNA"/>
</dbReference>
<keyword evidence="1" id="KW-1133">Transmembrane helix</keyword>
<reference evidence="2 3" key="1">
    <citation type="submission" date="2019-02" db="EMBL/GenBank/DDBJ databases">
        <title>Deep-cultivation of Planctomycetes and their phenomic and genomic characterization uncovers novel biology.</title>
        <authorList>
            <person name="Wiegand S."/>
            <person name="Jogler M."/>
            <person name="Boedeker C."/>
            <person name="Pinto D."/>
            <person name="Vollmers J."/>
            <person name="Rivas-Marin E."/>
            <person name="Kohn T."/>
            <person name="Peeters S.H."/>
            <person name="Heuer A."/>
            <person name="Rast P."/>
            <person name="Oberbeckmann S."/>
            <person name="Bunk B."/>
            <person name="Jeske O."/>
            <person name="Meyerdierks A."/>
            <person name="Storesund J.E."/>
            <person name="Kallscheuer N."/>
            <person name="Luecker S."/>
            <person name="Lage O.M."/>
            <person name="Pohl T."/>
            <person name="Merkel B.J."/>
            <person name="Hornburger P."/>
            <person name="Mueller R.-W."/>
            <person name="Bruemmer F."/>
            <person name="Labrenz M."/>
            <person name="Spormann A.M."/>
            <person name="Op den Camp H."/>
            <person name="Overmann J."/>
            <person name="Amann R."/>
            <person name="Jetten M.S.M."/>
            <person name="Mascher T."/>
            <person name="Medema M.H."/>
            <person name="Devos D.P."/>
            <person name="Kaster A.-K."/>
            <person name="Ovreas L."/>
            <person name="Rohde M."/>
            <person name="Galperin M.Y."/>
            <person name="Jogler C."/>
        </authorList>
    </citation>
    <scope>NUCLEOTIDE SEQUENCE [LARGE SCALE GENOMIC DNA]</scope>
    <source>
        <strain evidence="2 3">KS4</strain>
    </source>
</reference>
<protein>
    <recommendedName>
        <fullName evidence="4">DUF3311 domain-containing protein</fullName>
    </recommendedName>
</protein>
<organism evidence="2 3">
    <name type="scientific">Poriferisphaera corsica</name>
    <dbReference type="NCBI Taxonomy" id="2528020"/>
    <lineage>
        <taxon>Bacteria</taxon>
        <taxon>Pseudomonadati</taxon>
        <taxon>Planctomycetota</taxon>
        <taxon>Phycisphaerae</taxon>
        <taxon>Phycisphaerales</taxon>
        <taxon>Phycisphaeraceae</taxon>
        <taxon>Poriferisphaera</taxon>
    </lineage>
</organism>
<dbReference type="KEGG" id="pcor:KS4_26880"/>
<sequence>MNVRWAVIGYGVFLGIGLPWYWRWVGGGMDVVFGVPMWVLVSVLAATGLAGWTVWVTYTLWTNQALDDEVGESEDLRRGG</sequence>
<keyword evidence="1" id="KW-0812">Transmembrane</keyword>
<gene>
    <name evidence="2" type="ORF">KS4_26880</name>
</gene>
<evidence type="ECO:0000313" key="3">
    <source>
        <dbReference type="Proteomes" id="UP000317369"/>
    </source>
</evidence>
<name>A0A517YWP1_9BACT</name>
<evidence type="ECO:0000313" key="2">
    <source>
        <dbReference type="EMBL" id="QDU34617.1"/>
    </source>
</evidence>
<dbReference type="RefSeq" id="WP_145078715.1">
    <property type="nucleotide sequence ID" value="NZ_CP036425.1"/>
</dbReference>
<feature type="transmembrane region" description="Helical" evidence="1">
    <location>
        <begin position="7"/>
        <end position="25"/>
    </location>
</feature>
<evidence type="ECO:0008006" key="4">
    <source>
        <dbReference type="Google" id="ProtNLM"/>
    </source>
</evidence>
<evidence type="ECO:0000256" key="1">
    <source>
        <dbReference type="SAM" id="Phobius"/>
    </source>
</evidence>